<comment type="caution">
    <text evidence="2">The sequence shown here is derived from an EMBL/GenBank/DDBJ whole genome shotgun (WGS) entry which is preliminary data.</text>
</comment>
<keyword evidence="3" id="KW-1185">Reference proteome</keyword>
<feature type="compositionally biased region" description="Basic and acidic residues" evidence="1">
    <location>
        <begin position="154"/>
        <end position="180"/>
    </location>
</feature>
<proteinExistence type="predicted"/>
<dbReference type="Proteomes" id="UP000663879">
    <property type="component" value="Unassembled WGS sequence"/>
</dbReference>
<sequence length="211" mass="24503">MFSNGRLQFDGESKDVDNLINLYIYESLMFNWDRAAQVRAIECCLVEKALQIFNNLSQNQKTDIDEIIKALKADYESIATFCHEIERLLSKGMPGLEESSKSSLLRARLIAKFPENRPGHRISECRKKQNDEKNKPRSGQSSNDRFKKSNTFQSERRVHCEDRIKHNGKESYRSDRKDGFKKSQSFMIDAEWDEPEEEQVNSLEVACNGLK</sequence>
<reference evidence="2" key="1">
    <citation type="submission" date="2021-02" db="EMBL/GenBank/DDBJ databases">
        <authorList>
            <person name="Nowell W R."/>
        </authorList>
    </citation>
    <scope>NUCLEOTIDE SEQUENCE</scope>
    <source>
        <strain evidence="2">Ploen Becks lab</strain>
    </source>
</reference>
<name>A0A814NM33_9BILA</name>
<accession>A0A814NM33</accession>
<dbReference type="EMBL" id="CAJNOC010007174">
    <property type="protein sequence ID" value="CAF1093324.1"/>
    <property type="molecule type" value="Genomic_DNA"/>
</dbReference>
<feature type="compositionally biased region" description="Polar residues" evidence="1">
    <location>
        <begin position="137"/>
        <end position="153"/>
    </location>
</feature>
<evidence type="ECO:0000313" key="3">
    <source>
        <dbReference type="Proteomes" id="UP000663879"/>
    </source>
</evidence>
<dbReference type="AlphaFoldDB" id="A0A814NM33"/>
<evidence type="ECO:0000313" key="2">
    <source>
        <dbReference type="EMBL" id="CAF1093324.1"/>
    </source>
</evidence>
<organism evidence="2 3">
    <name type="scientific">Brachionus calyciflorus</name>
    <dbReference type="NCBI Taxonomy" id="104777"/>
    <lineage>
        <taxon>Eukaryota</taxon>
        <taxon>Metazoa</taxon>
        <taxon>Spiralia</taxon>
        <taxon>Gnathifera</taxon>
        <taxon>Rotifera</taxon>
        <taxon>Eurotatoria</taxon>
        <taxon>Monogononta</taxon>
        <taxon>Pseudotrocha</taxon>
        <taxon>Ploima</taxon>
        <taxon>Brachionidae</taxon>
        <taxon>Brachionus</taxon>
    </lineage>
</organism>
<feature type="non-terminal residue" evidence="2">
    <location>
        <position position="1"/>
    </location>
</feature>
<evidence type="ECO:0000256" key="1">
    <source>
        <dbReference type="SAM" id="MobiDB-lite"/>
    </source>
</evidence>
<feature type="compositionally biased region" description="Basic and acidic residues" evidence="1">
    <location>
        <begin position="118"/>
        <end position="135"/>
    </location>
</feature>
<feature type="region of interest" description="Disordered" evidence="1">
    <location>
        <begin position="118"/>
        <end position="180"/>
    </location>
</feature>
<protein>
    <submittedName>
        <fullName evidence="2">Uncharacterized protein</fullName>
    </submittedName>
</protein>
<gene>
    <name evidence="2" type="ORF">OXX778_LOCUS20781</name>
</gene>